<proteinExistence type="predicted"/>
<organism evidence="2 3">
    <name type="scientific">Loa loa</name>
    <name type="common">Eye worm</name>
    <name type="synonym">Filaria loa</name>
    <dbReference type="NCBI Taxonomy" id="7209"/>
    <lineage>
        <taxon>Eukaryota</taxon>
        <taxon>Metazoa</taxon>
        <taxon>Ecdysozoa</taxon>
        <taxon>Nematoda</taxon>
        <taxon>Chromadorea</taxon>
        <taxon>Rhabditida</taxon>
        <taxon>Spirurina</taxon>
        <taxon>Spiruromorpha</taxon>
        <taxon>Filarioidea</taxon>
        <taxon>Onchocercidae</taxon>
        <taxon>Loa</taxon>
    </lineage>
</organism>
<accession>A0A1I7VCH6</accession>
<sequence length="102" mass="11796">MLHATKFYQNCVDEDTESHWMEVYEEQRTTGQTSSENDEENELIAAKLSTQSTIEMIKPKIDISNAFLEKTHSAEPKMCGNFKAYLQRCHEMDNIDKVAYQG</sequence>
<dbReference type="OMA" id="TESRWME"/>
<keyword evidence="2" id="KW-1185">Reference proteome</keyword>
<dbReference type="KEGG" id="loa:LOAG_08733"/>
<gene>
    <name evidence="1 3" type="ORF">LOAG_08733</name>
</gene>
<reference evidence="1 2" key="1">
    <citation type="submission" date="2012-04" db="EMBL/GenBank/DDBJ databases">
        <title>The Genome Sequence of Loa loa.</title>
        <authorList>
            <consortium name="The Broad Institute Genome Sequencing Platform"/>
            <consortium name="Broad Institute Genome Sequencing Center for Infectious Disease"/>
            <person name="Nutman T.B."/>
            <person name="Fink D.L."/>
            <person name="Russ C."/>
            <person name="Young S."/>
            <person name="Zeng Q."/>
            <person name="Gargeya S."/>
            <person name="Alvarado L."/>
            <person name="Berlin A."/>
            <person name="Chapman S.B."/>
            <person name="Chen Z."/>
            <person name="Freedman E."/>
            <person name="Gellesch M."/>
            <person name="Goldberg J."/>
            <person name="Griggs A."/>
            <person name="Gujja S."/>
            <person name="Heilman E.R."/>
            <person name="Heiman D."/>
            <person name="Howarth C."/>
            <person name="Mehta T."/>
            <person name="Neiman D."/>
            <person name="Pearson M."/>
            <person name="Roberts A."/>
            <person name="Saif S."/>
            <person name="Shea T."/>
            <person name="Shenoy N."/>
            <person name="Sisk P."/>
            <person name="Stolte C."/>
            <person name="Sykes S."/>
            <person name="White J."/>
            <person name="Yandava C."/>
            <person name="Haas B."/>
            <person name="Henn M.R."/>
            <person name="Nusbaum C."/>
            <person name="Birren B."/>
        </authorList>
    </citation>
    <scope>NUCLEOTIDE SEQUENCE [LARGE SCALE GENOMIC DNA]</scope>
</reference>
<evidence type="ECO:0000313" key="1">
    <source>
        <dbReference type="EMBL" id="EFO19761.1"/>
    </source>
</evidence>
<evidence type="ECO:0000313" key="3">
    <source>
        <dbReference type="WBParaSite" id="EN70_12276"/>
    </source>
</evidence>
<dbReference type="WBParaSite" id="EN70_12276">
    <property type="protein sequence ID" value="EN70_12276"/>
    <property type="gene ID" value="EN70_12276"/>
</dbReference>
<dbReference type="EMBL" id="JH712456">
    <property type="protein sequence ID" value="EFO19761.1"/>
    <property type="molecule type" value="Genomic_DNA"/>
</dbReference>
<dbReference type="AlphaFoldDB" id="A0A1I7VCH6"/>
<dbReference type="OrthoDB" id="5859298at2759"/>
<reference evidence="3" key="2">
    <citation type="submission" date="2016-11" db="UniProtKB">
        <authorList>
            <consortium name="WormBaseParasite"/>
        </authorList>
    </citation>
    <scope>IDENTIFICATION</scope>
</reference>
<name>A0A1I7VCH6_LOALO</name>
<dbReference type="RefSeq" id="XP_003144311.1">
    <property type="nucleotide sequence ID" value="XM_003144263.1"/>
</dbReference>
<accession>A0A1S0TTP0</accession>
<dbReference type="GeneID" id="9946159"/>
<dbReference type="CTD" id="9946159"/>
<evidence type="ECO:0000313" key="2">
    <source>
        <dbReference type="Proteomes" id="UP000095285"/>
    </source>
</evidence>
<dbReference type="Proteomes" id="UP000095285">
    <property type="component" value="Unassembled WGS sequence"/>
</dbReference>
<protein>
    <submittedName>
        <fullName evidence="3">Reverse transcriptase domain-containing protein</fullName>
    </submittedName>
</protein>